<dbReference type="EMBL" id="SGXE01000001">
    <property type="protein sequence ID" value="RZT00272.1"/>
    <property type="molecule type" value="Genomic_DNA"/>
</dbReference>
<dbReference type="RefSeq" id="WP_130286056.1">
    <property type="nucleotide sequence ID" value="NZ_SGXE01000001.1"/>
</dbReference>
<feature type="chain" id="PRO_5020909698" description="Secreted protein (Por secretion system target)" evidence="1">
    <location>
        <begin position="19"/>
        <end position="209"/>
    </location>
</feature>
<feature type="signal peptide" evidence="1">
    <location>
        <begin position="1"/>
        <end position="18"/>
    </location>
</feature>
<proteinExistence type="predicted"/>
<keyword evidence="3" id="KW-1185">Reference proteome</keyword>
<name>A0A4Q7PI41_9FLAO</name>
<comment type="caution">
    <text evidence="2">The sequence shown here is derived from an EMBL/GenBank/DDBJ whole genome shotgun (WGS) entry which is preliminary data.</text>
</comment>
<reference evidence="2 3" key="1">
    <citation type="submission" date="2019-02" db="EMBL/GenBank/DDBJ databases">
        <title>Genomic Encyclopedia of Type Strains, Phase IV (KMG-IV): sequencing the most valuable type-strain genomes for metagenomic binning, comparative biology and taxonomic classification.</title>
        <authorList>
            <person name="Goeker M."/>
        </authorList>
    </citation>
    <scope>NUCLEOTIDE SEQUENCE [LARGE SCALE GENOMIC DNA]</scope>
    <source>
        <strain evidence="2 3">DSM 17196</strain>
    </source>
</reference>
<evidence type="ECO:0000256" key="1">
    <source>
        <dbReference type="SAM" id="SignalP"/>
    </source>
</evidence>
<evidence type="ECO:0000313" key="3">
    <source>
        <dbReference type="Proteomes" id="UP000292262"/>
    </source>
</evidence>
<evidence type="ECO:0008006" key="4">
    <source>
        <dbReference type="Google" id="ProtNLM"/>
    </source>
</evidence>
<gene>
    <name evidence="2" type="ORF">EV197_1508</name>
</gene>
<accession>A0A4Q7PI41</accession>
<dbReference type="OrthoDB" id="1162133at2"/>
<organism evidence="2 3">
    <name type="scientific">Aquimarina brevivitae</name>
    <dbReference type="NCBI Taxonomy" id="323412"/>
    <lineage>
        <taxon>Bacteria</taxon>
        <taxon>Pseudomonadati</taxon>
        <taxon>Bacteroidota</taxon>
        <taxon>Flavobacteriia</taxon>
        <taxon>Flavobacteriales</taxon>
        <taxon>Flavobacteriaceae</taxon>
        <taxon>Aquimarina</taxon>
    </lineage>
</organism>
<dbReference type="AlphaFoldDB" id="A0A4Q7PI41"/>
<keyword evidence="1" id="KW-0732">Signal</keyword>
<protein>
    <recommendedName>
        <fullName evidence="4">Secreted protein (Por secretion system target)</fullName>
    </recommendedName>
</protein>
<dbReference type="Proteomes" id="UP000292262">
    <property type="component" value="Unassembled WGS sequence"/>
</dbReference>
<sequence length="209" mass="23772">MRTLAYIIILFFCFNAHANYVNDTLKVEKEGFIVSVVDFQEGDKIKLFEAETMVHILSKTRGQVDLSMLPIGKYLLENNEGRSVIIEKSENDLVVEQGMLTDEYVVANDSEYVKDGDYDTAEELETYYTDNEADLLNITREGDKITVVDFEAGDEIKLFEVKNTVHVLTKSIRHVDLTQLPDGVYVLKNNRGQSVVVEKFSEDNPIADM</sequence>
<evidence type="ECO:0000313" key="2">
    <source>
        <dbReference type="EMBL" id="RZT00272.1"/>
    </source>
</evidence>